<dbReference type="InterPro" id="IPR003115">
    <property type="entry name" value="ParB_N"/>
</dbReference>
<evidence type="ECO:0000256" key="2">
    <source>
        <dbReference type="ARBA" id="ARBA00022829"/>
    </source>
</evidence>
<gene>
    <name evidence="4" type="ORF">UT41_C0003G0130</name>
</gene>
<dbReference type="InterPro" id="IPR050336">
    <property type="entry name" value="Chromosome_partition/occlusion"/>
</dbReference>
<dbReference type="InterPro" id="IPR041468">
    <property type="entry name" value="HTH_ParB/Spo0J"/>
</dbReference>
<dbReference type="InterPro" id="IPR036086">
    <property type="entry name" value="ParB/Sulfiredoxin_sf"/>
</dbReference>
<dbReference type="Pfam" id="PF02195">
    <property type="entry name" value="ParB_N"/>
    <property type="match status" value="1"/>
</dbReference>
<accession>A0A0G0N9T3</accession>
<feature type="domain" description="ParB-like N-terminal" evidence="3">
    <location>
        <begin position="29"/>
        <end position="122"/>
    </location>
</feature>
<dbReference type="STRING" id="1619013.UT41_C0003G0130"/>
<dbReference type="GO" id="GO:0007059">
    <property type="term" value="P:chromosome segregation"/>
    <property type="evidence" value="ECO:0007669"/>
    <property type="project" value="UniProtKB-KW"/>
</dbReference>
<dbReference type="GO" id="GO:0005694">
    <property type="term" value="C:chromosome"/>
    <property type="evidence" value="ECO:0007669"/>
    <property type="project" value="TreeGrafter"/>
</dbReference>
<comment type="similarity">
    <text evidence="1">Belongs to the ParB family.</text>
</comment>
<proteinExistence type="inferred from homology"/>
<organism evidence="4 5">
    <name type="scientific">Candidatus Wolfebacteria bacterium GW2011_GWC2_39_22</name>
    <dbReference type="NCBI Taxonomy" id="1619013"/>
    <lineage>
        <taxon>Bacteria</taxon>
        <taxon>Candidatus Wolfeibacteriota</taxon>
    </lineage>
</organism>
<dbReference type="Gene3D" id="1.10.10.2830">
    <property type="match status" value="1"/>
</dbReference>
<dbReference type="NCBIfam" id="TIGR00180">
    <property type="entry name" value="parB_part"/>
    <property type="match status" value="1"/>
</dbReference>
<dbReference type="SMART" id="SM00470">
    <property type="entry name" value="ParB"/>
    <property type="match status" value="1"/>
</dbReference>
<dbReference type="GO" id="GO:0003677">
    <property type="term" value="F:DNA binding"/>
    <property type="evidence" value="ECO:0007669"/>
    <property type="project" value="UniProtKB-KW"/>
</dbReference>
<dbReference type="InterPro" id="IPR004437">
    <property type="entry name" value="ParB/RepB/Spo0J"/>
</dbReference>
<sequence>MSKHKNKQIEVPWAVITDGIIKAEVGTTVRIPLKLIVPNPDQPRKFFDPSELEALALSCKERGDVEKPIDVVLRDNGRNVLIVDGENRYRSVQLGKLKGVSCYIRPPMNDNDVYLSSAIANIRRKDFSIIEIALALHELQQRFKLNQTEAGERLGMKPHQTLYYLRFLNLIEEVQILLMHGKLGAGVALQLAKFSQEHQKLLLQKIKEAVRANGSKPIHPNKIARILRGVAEKHNIDARQGSRGRAPVSHAQLVLRNVVTTGKKFAEALVELRAISQTELGKITTPHPIDVQQDLLNLQKSLTEALSQLDSLA</sequence>
<evidence type="ECO:0000256" key="1">
    <source>
        <dbReference type="ARBA" id="ARBA00006295"/>
    </source>
</evidence>
<name>A0A0G0N9T3_9BACT</name>
<evidence type="ECO:0000259" key="3">
    <source>
        <dbReference type="SMART" id="SM00470"/>
    </source>
</evidence>
<keyword evidence="4" id="KW-0238">DNA-binding</keyword>
<dbReference type="Proteomes" id="UP000034665">
    <property type="component" value="Unassembled WGS sequence"/>
</dbReference>
<keyword evidence="2" id="KW-0159">Chromosome partition</keyword>
<dbReference type="Gene3D" id="3.90.1530.30">
    <property type="match status" value="1"/>
</dbReference>
<comment type="caution">
    <text evidence="4">The sequence shown here is derived from an EMBL/GenBank/DDBJ whole genome shotgun (WGS) entry which is preliminary data.</text>
</comment>
<reference evidence="4 5" key="1">
    <citation type="journal article" date="2015" name="Nature">
        <title>rRNA introns, odd ribosomes, and small enigmatic genomes across a large radiation of phyla.</title>
        <authorList>
            <person name="Brown C.T."/>
            <person name="Hug L.A."/>
            <person name="Thomas B.C."/>
            <person name="Sharon I."/>
            <person name="Castelle C.J."/>
            <person name="Singh A."/>
            <person name="Wilkins M.J."/>
            <person name="Williams K.H."/>
            <person name="Banfield J.F."/>
        </authorList>
    </citation>
    <scope>NUCLEOTIDE SEQUENCE [LARGE SCALE GENOMIC DNA]</scope>
</reference>
<evidence type="ECO:0000313" key="4">
    <source>
        <dbReference type="EMBL" id="KKR12203.1"/>
    </source>
</evidence>
<protein>
    <submittedName>
        <fullName evidence="4">Chromosome segregation DNA-binding protein</fullName>
    </submittedName>
</protein>
<dbReference type="PANTHER" id="PTHR33375:SF1">
    <property type="entry name" value="CHROMOSOME-PARTITIONING PROTEIN PARB-RELATED"/>
    <property type="match status" value="1"/>
</dbReference>
<dbReference type="SUPFAM" id="SSF109709">
    <property type="entry name" value="KorB DNA-binding domain-like"/>
    <property type="match status" value="1"/>
</dbReference>
<dbReference type="EMBL" id="LBWR01000003">
    <property type="protein sequence ID" value="KKR12203.1"/>
    <property type="molecule type" value="Genomic_DNA"/>
</dbReference>
<dbReference type="PANTHER" id="PTHR33375">
    <property type="entry name" value="CHROMOSOME-PARTITIONING PROTEIN PARB-RELATED"/>
    <property type="match status" value="1"/>
</dbReference>
<evidence type="ECO:0000313" key="5">
    <source>
        <dbReference type="Proteomes" id="UP000034665"/>
    </source>
</evidence>
<dbReference type="Pfam" id="PF17762">
    <property type="entry name" value="HTH_ParB"/>
    <property type="match status" value="1"/>
</dbReference>
<dbReference type="AlphaFoldDB" id="A0A0G0N9T3"/>
<dbReference type="SUPFAM" id="SSF110849">
    <property type="entry name" value="ParB/Sulfiredoxin"/>
    <property type="match status" value="1"/>
</dbReference>